<dbReference type="GO" id="GO:0009055">
    <property type="term" value="F:electron transfer activity"/>
    <property type="evidence" value="ECO:0007669"/>
    <property type="project" value="InterPro"/>
</dbReference>
<feature type="transmembrane region" description="Helical" evidence="8">
    <location>
        <begin position="75"/>
        <end position="94"/>
    </location>
</feature>
<keyword evidence="3 8" id="KW-0812">Transmembrane</keyword>
<feature type="transmembrane region" description="Helical" evidence="8">
    <location>
        <begin position="109"/>
        <end position="129"/>
    </location>
</feature>
<dbReference type="SUPFAM" id="SSF81343">
    <property type="entry name" value="Fumarate reductase respiratory complex transmembrane subunits"/>
    <property type="match status" value="1"/>
</dbReference>
<dbReference type="GO" id="GO:0005739">
    <property type="term" value="C:mitochondrion"/>
    <property type="evidence" value="ECO:0007669"/>
    <property type="project" value="GOC"/>
</dbReference>
<gene>
    <name evidence="9" type="primary">SDHC</name>
</gene>
<keyword evidence="5 8" id="KW-1133">Transmembrane helix</keyword>
<keyword evidence="4" id="KW-0479">Metal-binding</keyword>
<dbReference type="InterPro" id="IPR014314">
    <property type="entry name" value="Succ_DH_cytb556"/>
</dbReference>
<name>A0A0K1SB53_TETCI</name>
<dbReference type="InterPro" id="IPR000701">
    <property type="entry name" value="SuccDH_FuR_B_TM-su"/>
</dbReference>
<evidence type="ECO:0000256" key="1">
    <source>
        <dbReference type="ARBA" id="ARBA00004141"/>
    </source>
</evidence>
<evidence type="ECO:0000256" key="6">
    <source>
        <dbReference type="ARBA" id="ARBA00023004"/>
    </source>
</evidence>
<evidence type="ECO:0000256" key="8">
    <source>
        <dbReference type="SAM" id="Phobius"/>
    </source>
</evidence>
<dbReference type="InterPro" id="IPR018495">
    <property type="entry name" value="Succ_DH_cyt_bsu_CS"/>
</dbReference>
<dbReference type="Pfam" id="PF01127">
    <property type="entry name" value="Sdh_cyt"/>
    <property type="match status" value="1"/>
</dbReference>
<protein>
    <submittedName>
        <fullName evidence="9">Mitochondrial complex succinate-ubiquinone oxidoreductase subunit C</fullName>
    </submittedName>
</protein>
<dbReference type="GO" id="GO:0046872">
    <property type="term" value="F:metal ion binding"/>
    <property type="evidence" value="ECO:0007669"/>
    <property type="project" value="UniProtKB-KW"/>
</dbReference>
<keyword evidence="2" id="KW-0349">Heme</keyword>
<dbReference type="PROSITE" id="PS01001">
    <property type="entry name" value="SDH_CYT_2"/>
    <property type="match status" value="1"/>
</dbReference>
<keyword evidence="9" id="KW-0830">Ubiquinone</keyword>
<evidence type="ECO:0000256" key="2">
    <source>
        <dbReference type="ARBA" id="ARBA00022617"/>
    </source>
</evidence>
<dbReference type="GO" id="GO:0016020">
    <property type="term" value="C:membrane"/>
    <property type="evidence" value="ECO:0007669"/>
    <property type="project" value="UniProtKB-SubCell"/>
</dbReference>
<keyword evidence="7 8" id="KW-0472">Membrane</keyword>
<evidence type="ECO:0000256" key="3">
    <source>
        <dbReference type="ARBA" id="ARBA00022692"/>
    </source>
</evidence>
<dbReference type="EMBL" id="KP686431">
    <property type="protein sequence ID" value="AKV71236.1"/>
    <property type="molecule type" value="mRNA"/>
</dbReference>
<evidence type="ECO:0000256" key="7">
    <source>
        <dbReference type="ARBA" id="ARBA00023136"/>
    </source>
</evidence>
<proteinExistence type="evidence at transcript level"/>
<dbReference type="PANTHER" id="PTHR10978:SF5">
    <property type="entry name" value="SUCCINATE DEHYDROGENASE CYTOCHROME B560 SUBUNIT, MITOCHONDRIAL"/>
    <property type="match status" value="1"/>
</dbReference>
<organism evidence="9">
    <name type="scientific">Tetranychus cinnabarinus</name>
    <name type="common">Carmine spider mite</name>
    <name type="synonym">Acarus cinnabarinus</name>
    <dbReference type="NCBI Taxonomy" id="93129"/>
    <lineage>
        <taxon>Eukaryota</taxon>
        <taxon>Metazoa</taxon>
        <taxon>Ecdysozoa</taxon>
        <taxon>Arthropoda</taxon>
        <taxon>Chelicerata</taxon>
        <taxon>Arachnida</taxon>
        <taxon>Acari</taxon>
        <taxon>Acariformes</taxon>
        <taxon>Trombidiformes</taxon>
        <taxon>Prostigmata</taxon>
        <taxon>Eleutherengona</taxon>
        <taxon>Raphignathae</taxon>
        <taxon>Tetranychoidea</taxon>
        <taxon>Tetranychidae</taxon>
        <taxon>Tetranychus</taxon>
    </lineage>
</organism>
<dbReference type="CDD" id="cd03499">
    <property type="entry name" value="SQR_TypeC_SdhC"/>
    <property type="match status" value="1"/>
</dbReference>
<evidence type="ECO:0000313" key="9">
    <source>
        <dbReference type="EMBL" id="AKV71236.1"/>
    </source>
</evidence>
<evidence type="ECO:0000256" key="5">
    <source>
        <dbReference type="ARBA" id="ARBA00022989"/>
    </source>
</evidence>
<comment type="subcellular location">
    <subcellularLocation>
        <location evidence="1">Membrane</location>
        <topology evidence="1">Multi-pass membrane protein</topology>
    </subcellularLocation>
</comment>
<keyword evidence="6" id="KW-0408">Iron</keyword>
<accession>A0A0K1SB53</accession>
<dbReference type="AlphaFoldDB" id="A0A0K1SB53"/>
<evidence type="ECO:0000256" key="4">
    <source>
        <dbReference type="ARBA" id="ARBA00022723"/>
    </source>
</evidence>
<sequence length="171" mass="18606">MLFPRLICARATISNQLLGRANAVLPRIVMASSSSSPSQPEQDFFTKNSRLNRPISPYTIYQPQLTSVLSISHRVSGVALSVGIYAMGISQLFASTPFAHQLESLSTSIPSILIITSKILVASGFGFHFANGIRHLFWDMGFGFGLKELYTSGYAVLGITALVTLYAIFNL</sequence>
<reference evidence="9" key="1">
    <citation type="submission" date="2015-01" db="EMBL/GenBank/DDBJ databases">
        <title>Five genes of mitochondrial complex in Tetranychus cinnabarinus (Boisduval).</title>
        <authorList>
            <person name="Wang Y."/>
        </authorList>
    </citation>
    <scope>NUCLEOTIDE SEQUENCE</scope>
</reference>
<dbReference type="PANTHER" id="PTHR10978">
    <property type="entry name" value="SUCCINATE DEHYDROGENASE CYTOCHROME B560 SUBUNIT"/>
    <property type="match status" value="1"/>
</dbReference>
<dbReference type="InterPro" id="IPR034804">
    <property type="entry name" value="SQR/QFR_C/D"/>
</dbReference>
<dbReference type="Gene3D" id="1.20.1300.10">
    <property type="entry name" value="Fumarate reductase/succinate dehydrogenase, transmembrane subunit"/>
    <property type="match status" value="1"/>
</dbReference>
<dbReference type="NCBIfam" id="TIGR02970">
    <property type="entry name" value="succ_dehyd_cytB"/>
    <property type="match status" value="1"/>
</dbReference>
<dbReference type="GO" id="GO:0006099">
    <property type="term" value="P:tricarboxylic acid cycle"/>
    <property type="evidence" value="ECO:0007669"/>
    <property type="project" value="InterPro"/>
</dbReference>
<dbReference type="GO" id="GO:0006121">
    <property type="term" value="P:mitochondrial electron transport, succinate to ubiquinone"/>
    <property type="evidence" value="ECO:0007669"/>
    <property type="project" value="TreeGrafter"/>
</dbReference>
<feature type="transmembrane region" description="Helical" evidence="8">
    <location>
        <begin position="149"/>
        <end position="169"/>
    </location>
</feature>